<proteinExistence type="predicted"/>
<dbReference type="AlphaFoldDB" id="A0A0S4LK55"/>
<dbReference type="Proteomes" id="UP000198736">
    <property type="component" value="Unassembled WGS sequence"/>
</dbReference>
<reference evidence="2" key="1">
    <citation type="submission" date="2015-10" db="EMBL/GenBank/DDBJ databases">
        <authorList>
            <person name="Luecker S."/>
            <person name="Luecker S."/>
        </authorList>
    </citation>
    <scope>NUCLEOTIDE SEQUENCE [LARGE SCALE GENOMIC DNA]</scope>
</reference>
<protein>
    <submittedName>
        <fullName evidence="1">Uncharacterized protein</fullName>
    </submittedName>
</protein>
<keyword evidence="2" id="KW-1185">Reference proteome</keyword>
<dbReference type="EMBL" id="CZPZ01000012">
    <property type="protein sequence ID" value="CUS35474.1"/>
    <property type="molecule type" value="Genomic_DNA"/>
</dbReference>
<organism evidence="1 2">
    <name type="scientific">Candidatus Nitrospira nitrificans</name>
    <dbReference type="NCBI Taxonomy" id="1742973"/>
    <lineage>
        <taxon>Bacteria</taxon>
        <taxon>Pseudomonadati</taxon>
        <taxon>Nitrospirota</taxon>
        <taxon>Nitrospiria</taxon>
        <taxon>Nitrospirales</taxon>
        <taxon>Nitrospiraceae</taxon>
        <taxon>Nitrospira</taxon>
    </lineage>
</organism>
<name>A0A0S4LK55_9BACT</name>
<evidence type="ECO:0000313" key="1">
    <source>
        <dbReference type="EMBL" id="CUS35474.1"/>
    </source>
</evidence>
<accession>A0A0S4LK55</accession>
<sequence length="54" mass="6183">MPIDSGRDEQTMAVPITVRPIPPFVEMLGSIRYHDDGRLFGDLGGWRAFSHFHR</sequence>
<gene>
    <name evidence="1" type="ORF">COMA2_20286</name>
</gene>
<evidence type="ECO:0000313" key="2">
    <source>
        <dbReference type="Proteomes" id="UP000198736"/>
    </source>
</evidence>
<dbReference type="STRING" id="1742973.COMA2_20286"/>